<comment type="caution">
    <text evidence="1">The sequence shown here is derived from an EMBL/GenBank/DDBJ whole genome shotgun (WGS) entry which is preliminary data.</text>
</comment>
<accession>A0A176S0I4</accession>
<dbReference type="InterPro" id="IPR050767">
    <property type="entry name" value="Sel1_AlgK"/>
</dbReference>
<dbReference type="SMART" id="SM00671">
    <property type="entry name" value="SEL1"/>
    <property type="match status" value="6"/>
</dbReference>
<dbReference type="InterPro" id="IPR011990">
    <property type="entry name" value="TPR-like_helical_dom_sf"/>
</dbReference>
<reference evidence="1 2" key="1">
    <citation type="submission" date="2016-05" db="EMBL/GenBank/DDBJ databases">
        <title>Single-cell genome of chain-forming Candidatus Thiomargarita nelsonii and comparison to other large sulfur-oxidizing bacteria.</title>
        <authorList>
            <person name="Winkel M."/>
            <person name="Salman V."/>
            <person name="Woyke T."/>
            <person name="Schulz-Vogt H."/>
            <person name="Richter M."/>
            <person name="Flood B."/>
            <person name="Bailey J."/>
            <person name="Amann R."/>
            <person name="Mussmann M."/>
        </authorList>
    </citation>
    <scope>NUCLEOTIDE SEQUENCE [LARGE SCALE GENOMIC DNA]</scope>
    <source>
        <strain evidence="1 2">THI036</strain>
    </source>
</reference>
<proteinExistence type="predicted"/>
<dbReference type="Gene3D" id="1.25.40.10">
    <property type="entry name" value="Tetratricopeptide repeat domain"/>
    <property type="match status" value="1"/>
</dbReference>
<dbReference type="EMBL" id="LUTY01001632">
    <property type="protein sequence ID" value="OAD21437.1"/>
    <property type="molecule type" value="Genomic_DNA"/>
</dbReference>
<dbReference type="AlphaFoldDB" id="A0A176S0I4"/>
<dbReference type="Proteomes" id="UP000076962">
    <property type="component" value="Unassembled WGS sequence"/>
</dbReference>
<organism evidence="1 2">
    <name type="scientific">Candidatus Thiomargarita nelsonii</name>
    <dbReference type="NCBI Taxonomy" id="1003181"/>
    <lineage>
        <taxon>Bacteria</taxon>
        <taxon>Pseudomonadati</taxon>
        <taxon>Pseudomonadota</taxon>
        <taxon>Gammaproteobacteria</taxon>
        <taxon>Thiotrichales</taxon>
        <taxon>Thiotrichaceae</taxon>
        <taxon>Thiomargarita</taxon>
    </lineage>
</organism>
<dbReference type="Pfam" id="PF08238">
    <property type="entry name" value="Sel1"/>
    <property type="match status" value="6"/>
</dbReference>
<name>A0A176S0I4_9GAMM</name>
<dbReference type="PANTHER" id="PTHR11102:SF160">
    <property type="entry name" value="ERAD-ASSOCIATED E3 UBIQUITIN-PROTEIN LIGASE COMPONENT HRD3"/>
    <property type="match status" value="1"/>
</dbReference>
<keyword evidence="2" id="KW-1185">Reference proteome</keyword>
<dbReference type="SUPFAM" id="SSF81901">
    <property type="entry name" value="HCP-like"/>
    <property type="match status" value="1"/>
</dbReference>
<dbReference type="PANTHER" id="PTHR11102">
    <property type="entry name" value="SEL-1-LIKE PROTEIN"/>
    <property type="match status" value="1"/>
</dbReference>
<protein>
    <submittedName>
        <fullName evidence="1">TPR repeat protein</fullName>
    </submittedName>
</protein>
<evidence type="ECO:0000313" key="1">
    <source>
        <dbReference type="EMBL" id="OAD21437.1"/>
    </source>
</evidence>
<feature type="non-terminal residue" evidence="1">
    <location>
        <position position="1"/>
    </location>
</feature>
<dbReference type="InterPro" id="IPR006597">
    <property type="entry name" value="Sel1-like"/>
</dbReference>
<gene>
    <name evidence="1" type="ORF">THIOM_002794</name>
</gene>
<evidence type="ECO:0000313" key="2">
    <source>
        <dbReference type="Proteomes" id="UP000076962"/>
    </source>
</evidence>
<feature type="non-terminal residue" evidence="1">
    <location>
        <position position="241"/>
    </location>
</feature>
<sequence length="241" mass="27142">GENVPKNFSEAAKWFERSANNGHPIAQRLIGIMYLNGVGVPQNVKNGAMWIKSSAEQNDIEAQLILGILYHDGIGVDIDLSQSFTWIEKASDQGNPEAIYILGNMYANGIGVEKNEEMANLLYKESAEKGFDQAQITIGLSYLPFDAEEAIKWLRKAAEQNSPEGQFILGTLYTDVSDFPYHDFEKGFGWIYQSYLQKFPRAIEWIERAKSGPAEDQYNIAIVFEKGIVIPKDDMKAAEWF</sequence>